<sequence length="70" mass="7327">MSDESSQYNHSQWTALQISKASCLLTVTITLSLASSGVDCGGTNPHSHVRVESSSSVTQSRGIASGVSRM</sequence>
<reference evidence="2 3" key="1">
    <citation type="journal article" date="2014" name="BMC Genomics">
        <title>Genome sequencing of four Aureobasidium pullulans varieties: biotechnological potential, stress tolerance, and description of new species.</title>
        <authorList>
            <person name="Gostin Ar C."/>
            <person name="Ohm R.A."/>
            <person name="Kogej T."/>
            <person name="Sonjak S."/>
            <person name="Turk M."/>
            <person name="Zajc J."/>
            <person name="Zalar P."/>
            <person name="Grube M."/>
            <person name="Sun H."/>
            <person name="Han J."/>
            <person name="Sharma A."/>
            <person name="Chiniquy J."/>
            <person name="Ngan C.Y."/>
            <person name="Lipzen A."/>
            <person name="Barry K."/>
            <person name="Grigoriev I.V."/>
            <person name="Gunde-Cimerman N."/>
        </authorList>
    </citation>
    <scope>NUCLEOTIDE SEQUENCE [LARGE SCALE GENOMIC DNA]</scope>
    <source>
        <strain evidence="2 3">EXF-150</strain>
    </source>
</reference>
<gene>
    <name evidence="2" type="ORF">M438DRAFT_146043</name>
</gene>
<evidence type="ECO:0000313" key="2">
    <source>
        <dbReference type="EMBL" id="KEQ79538.1"/>
    </source>
</evidence>
<dbReference type="EMBL" id="KL585005">
    <property type="protein sequence ID" value="KEQ79538.1"/>
    <property type="molecule type" value="Genomic_DNA"/>
</dbReference>
<dbReference type="AlphaFoldDB" id="A0A074X2A3"/>
<organism evidence="2 3">
    <name type="scientific">Aureobasidium pullulans EXF-150</name>
    <dbReference type="NCBI Taxonomy" id="1043002"/>
    <lineage>
        <taxon>Eukaryota</taxon>
        <taxon>Fungi</taxon>
        <taxon>Dikarya</taxon>
        <taxon>Ascomycota</taxon>
        <taxon>Pezizomycotina</taxon>
        <taxon>Dothideomycetes</taxon>
        <taxon>Dothideomycetidae</taxon>
        <taxon>Dothideales</taxon>
        <taxon>Saccotheciaceae</taxon>
        <taxon>Aureobasidium</taxon>
    </lineage>
</organism>
<proteinExistence type="predicted"/>
<dbReference type="GeneID" id="40741244"/>
<dbReference type="Proteomes" id="UP000030706">
    <property type="component" value="Unassembled WGS sequence"/>
</dbReference>
<name>A0A074X2A3_AURPU</name>
<evidence type="ECO:0000313" key="3">
    <source>
        <dbReference type="Proteomes" id="UP000030706"/>
    </source>
</evidence>
<protein>
    <submittedName>
        <fullName evidence="2">Uncharacterized protein</fullName>
    </submittedName>
</protein>
<keyword evidence="3" id="KW-1185">Reference proteome</keyword>
<evidence type="ECO:0000256" key="1">
    <source>
        <dbReference type="SAM" id="MobiDB-lite"/>
    </source>
</evidence>
<dbReference type="RefSeq" id="XP_029755725.1">
    <property type="nucleotide sequence ID" value="XM_029898938.1"/>
</dbReference>
<feature type="region of interest" description="Disordered" evidence="1">
    <location>
        <begin position="43"/>
        <end position="70"/>
    </location>
</feature>
<accession>A0A074X2A3</accession>
<dbReference type="HOGENOM" id="CLU_2757374_0_0_1"/>